<sequence>MTAEVCLGHCGAYQYYGTQYSTESDSSSAMTTEYSNETCAGLCSGLSGYYGTQYSEERSGIQSVYVIRHLQGL</sequence>
<evidence type="ECO:0000313" key="1">
    <source>
        <dbReference type="EMBL" id="CBJ26335.1"/>
    </source>
</evidence>
<name>D7FX02_ECTSI</name>
<protein>
    <recommendedName>
        <fullName evidence="3">WSC domain-containing protein</fullName>
    </recommendedName>
</protein>
<gene>
    <name evidence="1" type="ORF">Esi_0032_0013</name>
</gene>
<accession>D7FX02</accession>
<dbReference type="AlphaFoldDB" id="D7FX02"/>
<dbReference type="InParanoid" id="D7FX02"/>
<reference evidence="1 2" key="1">
    <citation type="journal article" date="2010" name="Nature">
        <title>The Ectocarpus genome and the independent evolution of multicellularity in brown algae.</title>
        <authorList>
            <person name="Cock J.M."/>
            <person name="Sterck L."/>
            <person name="Rouze P."/>
            <person name="Scornet D."/>
            <person name="Allen A.E."/>
            <person name="Amoutzias G."/>
            <person name="Anthouard V."/>
            <person name="Artiguenave F."/>
            <person name="Aury J.M."/>
            <person name="Badger J.H."/>
            <person name="Beszteri B."/>
            <person name="Billiau K."/>
            <person name="Bonnet E."/>
            <person name="Bothwell J.H."/>
            <person name="Bowler C."/>
            <person name="Boyen C."/>
            <person name="Brownlee C."/>
            <person name="Carrano C.J."/>
            <person name="Charrier B."/>
            <person name="Cho G.Y."/>
            <person name="Coelho S.M."/>
            <person name="Collen J."/>
            <person name="Corre E."/>
            <person name="Da Silva C."/>
            <person name="Delage L."/>
            <person name="Delaroque N."/>
            <person name="Dittami S.M."/>
            <person name="Doulbeau S."/>
            <person name="Elias M."/>
            <person name="Farnham G."/>
            <person name="Gachon C.M."/>
            <person name="Gschloessl B."/>
            <person name="Heesch S."/>
            <person name="Jabbari K."/>
            <person name="Jubin C."/>
            <person name="Kawai H."/>
            <person name="Kimura K."/>
            <person name="Kloareg B."/>
            <person name="Kupper F.C."/>
            <person name="Lang D."/>
            <person name="Le Bail A."/>
            <person name="Leblanc C."/>
            <person name="Lerouge P."/>
            <person name="Lohr M."/>
            <person name="Lopez P.J."/>
            <person name="Martens C."/>
            <person name="Maumus F."/>
            <person name="Michel G."/>
            <person name="Miranda-Saavedra D."/>
            <person name="Morales J."/>
            <person name="Moreau H."/>
            <person name="Motomura T."/>
            <person name="Nagasato C."/>
            <person name="Napoli C.A."/>
            <person name="Nelson D.R."/>
            <person name="Nyvall-Collen P."/>
            <person name="Peters A.F."/>
            <person name="Pommier C."/>
            <person name="Potin P."/>
            <person name="Poulain J."/>
            <person name="Quesneville H."/>
            <person name="Read B."/>
            <person name="Rensing S.A."/>
            <person name="Ritter A."/>
            <person name="Rousvoal S."/>
            <person name="Samanta M."/>
            <person name="Samson G."/>
            <person name="Schroeder D.C."/>
            <person name="Segurens B."/>
            <person name="Strittmatter M."/>
            <person name="Tonon T."/>
            <person name="Tregear J.W."/>
            <person name="Valentin K."/>
            <person name="von Dassow P."/>
            <person name="Yamagishi T."/>
            <person name="Van de Peer Y."/>
            <person name="Wincker P."/>
        </authorList>
    </citation>
    <scope>NUCLEOTIDE SEQUENCE [LARGE SCALE GENOMIC DNA]</scope>
    <source>
        <strain evidence="2">Ec32 / CCAP1310/4</strain>
    </source>
</reference>
<dbReference type="Proteomes" id="UP000002630">
    <property type="component" value="Linkage Group LG04"/>
</dbReference>
<evidence type="ECO:0008006" key="3">
    <source>
        <dbReference type="Google" id="ProtNLM"/>
    </source>
</evidence>
<dbReference type="EMBL" id="FN649729">
    <property type="protein sequence ID" value="CBJ26335.1"/>
    <property type="molecule type" value="Genomic_DNA"/>
</dbReference>
<keyword evidence="2" id="KW-1185">Reference proteome</keyword>
<proteinExistence type="predicted"/>
<dbReference type="EMBL" id="FN648509">
    <property type="protein sequence ID" value="CBJ26335.1"/>
    <property type="molecule type" value="Genomic_DNA"/>
</dbReference>
<evidence type="ECO:0000313" key="2">
    <source>
        <dbReference type="Proteomes" id="UP000002630"/>
    </source>
</evidence>
<organism evidence="1 2">
    <name type="scientific">Ectocarpus siliculosus</name>
    <name type="common">Brown alga</name>
    <name type="synonym">Conferva siliculosa</name>
    <dbReference type="NCBI Taxonomy" id="2880"/>
    <lineage>
        <taxon>Eukaryota</taxon>
        <taxon>Sar</taxon>
        <taxon>Stramenopiles</taxon>
        <taxon>Ochrophyta</taxon>
        <taxon>PX clade</taxon>
        <taxon>Phaeophyceae</taxon>
        <taxon>Ectocarpales</taxon>
        <taxon>Ectocarpaceae</taxon>
        <taxon>Ectocarpus</taxon>
    </lineage>
</organism>